<gene>
    <name evidence="1" type="ORF">GCM10023093_22650</name>
</gene>
<evidence type="ECO:0000313" key="1">
    <source>
        <dbReference type="EMBL" id="GAA4467200.1"/>
    </source>
</evidence>
<comment type="caution">
    <text evidence="1">The sequence shown here is derived from an EMBL/GenBank/DDBJ whole genome shotgun (WGS) entry which is preliminary data.</text>
</comment>
<keyword evidence="2" id="KW-1185">Reference proteome</keyword>
<protein>
    <submittedName>
        <fullName evidence="1">Uncharacterized protein</fullName>
    </submittedName>
</protein>
<dbReference type="Proteomes" id="UP001500067">
    <property type="component" value="Unassembled WGS sequence"/>
</dbReference>
<sequence length="66" mass="7296">MSSCSKKYICQCKIQYSGVPGLPDSSVKEFDIYNSKSAAESLCKEESYENTDPATGIKVKETCVLY</sequence>
<name>A0ABP8NHR2_9BACT</name>
<dbReference type="RefSeq" id="WP_345083248.1">
    <property type="nucleotide sequence ID" value="NZ_BAABFA010000015.1"/>
</dbReference>
<evidence type="ECO:0000313" key="2">
    <source>
        <dbReference type="Proteomes" id="UP001500067"/>
    </source>
</evidence>
<organism evidence="1 2">
    <name type="scientific">Nemorincola caseinilytica</name>
    <dbReference type="NCBI Taxonomy" id="2054315"/>
    <lineage>
        <taxon>Bacteria</taxon>
        <taxon>Pseudomonadati</taxon>
        <taxon>Bacteroidota</taxon>
        <taxon>Chitinophagia</taxon>
        <taxon>Chitinophagales</taxon>
        <taxon>Chitinophagaceae</taxon>
        <taxon>Nemorincola</taxon>
    </lineage>
</organism>
<reference evidence="2" key="1">
    <citation type="journal article" date="2019" name="Int. J. Syst. Evol. Microbiol.">
        <title>The Global Catalogue of Microorganisms (GCM) 10K type strain sequencing project: providing services to taxonomists for standard genome sequencing and annotation.</title>
        <authorList>
            <consortium name="The Broad Institute Genomics Platform"/>
            <consortium name="The Broad Institute Genome Sequencing Center for Infectious Disease"/>
            <person name="Wu L."/>
            <person name="Ma J."/>
        </authorList>
    </citation>
    <scope>NUCLEOTIDE SEQUENCE [LARGE SCALE GENOMIC DNA]</scope>
    <source>
        <strain evidence="2">JCM 32105</strain>
    </source>
</reference>
<proteinExistence type="predicted"/>
<dbReference type="EMBL" id="BAABFA010000015">
    <property type="protein sequence ID" value="GAA4467200.1"/>
    <property type="molecule type" value="Genomic_DNA"/>
</dbReference>
<accession>A0ABP8NHR2</accession>